<proteinExistence type="predicted"/>
<keyword evidence="1" id="KW-0812">Transmembrane</keyword>
<dbReference type="AlphaFoldDB" id="A0A1L8RH55"/>
<evidence type="ECO:0000313" key="3">
    <source>
        <dbReference type="Proteomes" id="UP000181884"/>
    </source>
</evidence>
<accession>A0A1L8RH55</accession>
<sequence>MKRKYLYIFILLAINSTITLVGKKDFLPRPLILVFLAISLSLLVYVAFFKKFPEE</sequence>
<keyword evidence="1" id="KW-0472">Membrane</keyword>
<name>A0A1L8RH55_9ENTE</name>
<organism evidence="2 3">
    <name type="scientific">Enterococcus canis</name>
    <dbReference type="NCBI Taxonomy" id="214095"/>
    <lineage>
        <taxon>Bacteria</taxon>
        <taxon>Bacillati</taxon>
        <taxon>Bacillota</taxon>
        <taxon>Bacilli</taxon>
        <taxon>Lactobacillales</taxon>
        <taxon>Enterococcaceae</taxon>
        <taxon>Enterococcus</taxon>
    </lineage>
</organism>
<protein>
    <submittedName>
        <fullName evidence="2">Uncharacterized protein</fullName>
    </submittedName>
</protein>
<dbReference type="STRING" id="214095.RU97_GL000702"/>
<evidence type="ECO:0000313" key="2">
    <source>
        <dbReference type="EMBL" id="OJG19131.1"/>
    </source>
</evidence>
<gene>
    <name evidence="2" type="ORF">RU97_GL000702</name>
</gene>
<dbReference type="Proteomes" id="UP000181884">
    <property type="component" value="Unassembled WGS sequence"/>
</dbReference>
<comment type="caution">
    <text evidence="2">The sequence shown here is derived from an EMBL/GenBank/DDBJ whole genome shotgun (WGS) entry which is preliminary data.</text>
</comment>
<evidence type="ECO:0000256" key="1">
    <source>
        <dbReference type="SAM" id="Phobius"/>
    </source>
</evidence>
<keyword evidence="1" id="KW-1133">Transmembrane helix</keyword>
<reference evidence="2 3" key="1">
    <citation type="submission" date="2014-12" db="EMBL/GenBank/DDBJ databases">
        <title>Draft genome sequences of 29 type strains of Enterococci.</title>
        <authorList>
            <person name="Zhong Z."/>
            <person name="Sun Z."/>
            <person name="Liu W."/>
            <person name="Zhang W."/>
            <person name="Zhang H."/>
        </authorList>
    </citation>
    <scope>NUCLEOTIDE SEQUENCE [LARGE SCALE GENOMIC DNA]</scope>
    <source>
        <strain evidence="2 3">DSM 17029</strain>
    </source>
</reference>
<feature type="transmembrane region" description="Helical" evidence="1">
    <location>
        <begin position="29"/>
        <end position="49"/>
    </location>
</feature>
<keyword evidence="3" id="KW-1185">Reference proteome</keyword>
<dbReference type="EMBL" id="JXKH01000002">
    <property type="protein sequence ID" value="OJG19131.1"/>
    <property type="molecule type" value="Genomic_DNA"/>
</dbReference>